<evidence type="ECO:0000256" key="2">
    <source>
        <dbReference type="SAM" id="MobiDB-lite"/>
    </source>
</evidence>
<evidence type="ECO:0000313" key="4">
    <source>
        <dbReference type="Proteomes" id="UP000827092"/>
    </source>
</evidence>
<feature type="compositionally biased region" description="Polar residues" evidence="2">
    <location>
        <begin position="368"/>
        <end position="390"/>
    </location>
</feature>
<feature type="coiled-coil region" evidence="1">
    <location>
        <begin position="246"/>
        <end position="273"/>
    </location>
</feature>
<reference evidence="3 4" key="1">
    <citation type="journal article" date="2022" name="Nat. Ecol. Evol.">
        <title>A masculinizing supergene underlies an exaggerated male reproductive morph in a spider.</title>
        <authorList>
            <person name="Hendrickx F."/>
            <person name="De Corte Z."/>
            <person name="Sonet G."/>
            <person name="Van Belleghem S.M."/>
            <person name="Kostlbacher S."/>
            <person name="Vangestel C."/>
        </authorList>
    </citation>
    <scope>NUCLEOTIDE SEQUENCE [LARGE SCALE GENOMIC DNA]</scope>
    <source>
        <strain evidence="3">W744_W776</strain>
    </source>
</reference>
<feature type="region of interest" description="Disordered" evidence="2">
    <location>
        <begin position="1"/>
        <end position="31"/>
    </location>
</feature>
<feature type="compositionally biased region" description="Basic and acidic residues" evidence="2">
    <location>
        <begin position="293"/>
        <end position="314"/>
    </location>
</feature>
<comment type="caution">
    <text evidence="3">The sequence shown here is derived from an EMBL/GenBank/DDBJ whole genome shotgun (WGS) entry which is preliminary data.</text>
</comment>
<feature type="compositionally biased region" description="Polar residues" evidence="2">
    <location>
        <begin position="14"/>
        <end position="31"/>
    </location>
</feature>
<accession>A0AAV6V234</accession>
<protein>
    <submittedName>
        <fullName evidence="3">Uncharacterized protein</fullName>
    </submittedName>
</protein>
<feature type="region of interest" description="Disordered" evidence="2">
    <location>
        <begin position="277"/>
        <end position="396"/>
    </location>
</feature>
<gene>
    <name evidence="3" type="ORF">JTE90_018675</name>
</gene>
<feature type="compositionally biased region" description="Polar residues" evidence="2">
    <location>
        <begin position="334"/>
        <end position="351"/>
    </location>
</feature>
<name>A0AAV6V234_9ARAC</name>
<organism evidence="3 4">
    <name type="scientific">Oedothorax gibbosus</name>
    <dbReference type="NCBI Taxonomy" id="931172"/>
    <lineage>
        <taxon>Eukaryota</taxon>
        <taxon>Metazoa</taxon>
        <taxon>Ecdysozoa</taxon>
        <taxon>Arthropoda</taxon>
        <taxon>Chelicerata</taxon>
        <taxon>Arachnida</taxon>
        <taxon>Araneae</taxon>
        <taxon>Araneomorphae</taxon>
        <taxon>Entelegynae</taxon>
        <taxon>Araneoidea</taxon>
        <taxon>Linyphiidae</taxon>
        <taxon>Erigoninae</taxon>
        <taxon>Oedothorax</taxon>
    </lineage>
</organism>
<sequence length="435" mass="50620">MAVSQGGSGGSQIVPPTTEQNLDSNSQNTQTQTLSMNASTVIPPVDISHNAPNIAVIQTWIPVYDGLSPVTPKYLIDSVERLTKDTTIPDLQKIQLVISKIKGEPLAKIITNIDIIQATQFQNFKEEFLDFFSENDSLLLRQLNLNECKQKVDEDIKSFGVRLTQATRQFFGNIDIEKEDTKKIFDQTRLARLIDGVLPAYKLQLLTKDVKNFEEAIKFIQLLQANRQLIDSQAICAIKTAHNGQTDQTQQLIHNLDKQMRELTIQNQILSKKFEENRDNLRENCPQTNQFSRENEHKNTQERGSRHNSRDFRNRQNFSPTQQNYSTEPYYETRLNNRGRNRENVQQNYRQPNFERGRQPFRLPRGQFRNTRGYYNNRSSSWNRQGNYNNFRPRDHSNERFTARAYEYNGDEYNRGRPIRGRSTRQVFGRGVHNA</sequence>
<dbReference type="EMBL" id="JAFNEN010000200">
    <property type="protein sequence ID" value="KAG8189894.1"/>
    <property type="molecule type" value="Genomic_DNA"/>
</dbReference>
<feature type="compositionally biased region" description="Gly residues" evidence="2">
    <location>
        <begin position="1"/>
        <end position="10"/>
    </location>
</feature>
<keyword evidence="1" id="KW-0175">Coiled coil</keyword>
<dbReference type="AlphaFoldDB" id="A0AAV6V234"/>
<keyword evidence="4" id="KW-1185">Reference proteome</keyword>
<proteinExistence type="predicted"/>
<feature type="compositionally biased region" description="Polar residues" evidence="2">
    <location>
        <begin position="315"/>
        <end position="327"/>
    </location>
</feature>
<dbReference type="Proteomes" id="UP000827092">
    <property type="component" value="Unassembled WGS sequence"/>
</dbReference>
<evidence type="ECO:0000256" key="1">
    <source>
        <dbReference type="SAM" id="Coils"/>
    </source>
</evidence>
<evidence type="ECO:0000313" key="3">
    <source>
        <dbReference type="EMBL" id="KAG8189894.1"/>
    </source>
</evidence>